<dbReference type="Proteomes" id="UP000018727">
    <property type="component" value="Unassembled WGS sequence"/>
</dbReference>
<feature type="compositionally biased region" description="Basic and acidic residues" evidence="1">
    <location>
        <begin position="1"/>
        <end position="13"/>
    </location>
</feature>
<reference evidence="2 3" key="1">
    <citation type="submission" date="2013-10" db="EMBL/GenBank/DDBJ databases">
        <title>The Genome Sequence of Prevotella nigrescens CC14M.</title>
        <authorList>
            <consortium name="The Broad Institute Genomics Platform"/>
            <person name="Earl A."/>
            <person name="Allen-Vercoe E."/>
            <person name="Daigneault M."/>
            <person name="Young S.K."/>
            <person name="Zeng Q."/>
            <person name="Gargeya S."/>
            <person name="Fitzgerald M."/>
            <person name="Abouelleil A."/>
            <person name="Alvarado L."/>
            <person name="Chapman S.B."/>
            <person name="Gainer-Dewar J."/>
            <person name="Goldberg J."/>
            <person name="Griggs A."/>
            <person name="Gujja S."/>
            <person name="Hansen M."/>
            <person name="Howarth C."/>
            <person name="Imamovic A."/>
            <person name="Ireland A."/>
            <person name="Larimer J."/>
            <person name="McCowan C."/>
            <person name="Murphy C."/>
            <person name="Pearson M."/>
            <person name="Poon T.W."/>
            <person name="Priest M."/>
            <person name="Roberts A."/>
            <person name="Saif S."/>
            <person name="Shea T."/>
            <person name="Sykes S."/>
            <person name="Wortman J."/>
            <person name="Nusbaum C."/>
            <person name="Birren B."/>
        </authorList>
    </citation>
    <scope>NUCLEOTIDE SEQUENCE [LARGE SCALE GENOMIC DNA]</scope>
    <source>
        <strain evidence="2 3">CC14M</strain>
    </source>
</reference>
<gene>
    <name evidence="2" type="ORF">HMPREF1173_01013</name>
</gene>
<dbReference type="EMBL" id="AZJH01000012">
    <property type="protein sequence ID" value="ETD28970.1"/>
    <property type="molecule type" value="Genomic_DNA"/>
</dbReference>
<protein>
    <submittedName>
        <fullName evidence="2">Uncharacterized protein</fullName>
    </submittedName>
</protein>
<proteinExistence type="predicted"/>
<sequence length="34" mass="4056">MRDFEGNAERREPTNQAEVRIGRQPIWTNESVRL</sequence>
<evidence type="ECO:0000313" key="2">
    <source>
        <dbReference type="EMBL" id="ETD28970.1"/>
    </source>
</evidence>
<accession>V8CPP9</accession>
<dbReference type="AlphaFoldDB" id="V8CPP9"/>
<evidence type="ECO:0000256" key="1">
    <source>
        <dbReference type="SAM" id="MobiDB-lite"/>
    </source>
</evidence>
<organism evidence="2 3">
    <name type="scientific">Prevotella nigrescens CC14M</name>
    <dbReference type="NCBI Taxonomy" id="1073366"/>
    <lineage>
        <taxon>Bacteria</taxon>
        <taxon>Pseudomonadati</taxon>
        <taxon>Bacteroidota</taxon>
        <taxon>Bacteroidia</taxon>
        <taxon>Bacteroidales</taxon>
        <taxon>Prevotellaceae</taxon>
        <taxon>Prevotella</taxon>
    </lineage>
</organism>
<feature type="region of interest" description="Disordered" evidence="1">
    <location>
        <begin position="1"/>
        <end position="23"/>
    </location>
</feature>
<comment type="caution">
    <text evidence="2">The sequence shown here is derived from an EMBL/GenBank/DDBJ whole genome shotgun (WGS) entry which is preliminary data.</text>
</comment>
<keyword evidence="3" id="KW-1185">Reference proteome</keyword>
<dbReference type="HOGENOM" id="CLU_3375227_0_0_10"/>
<evidence type="ECO:0000313" key="3">
    <source>
        <dbReference type="Proteomes" id="UP000018727"/>
    </source>
</evidence>
<name>V8CPP9_9BACT</name>